<dbReference type="AlphaFoldDB" id="A0A8S4REU7"/>
<evidence type="ECO:0000313" key="3">
    <source>
        <dbReference type="EMBL" id="CAH2234759.1"/>
    </source>
</evidence>
<dbReference type="GO" id="GO:0005881">
    <property type="term" value="C:cytoplasmic microtubule"/>
    <property type="evidence" value="ECO:0007669"/>
    <property type="project" value="TreeGrafter"/>
</dbReference>
<dbReference type="GO" id="GO:0000226">
    <property type="term" value="P:microtubule cytoskeleton organization"/>
    <property type="evidence" value="ECO:0007669"/>
    <property type="project" value="TreeGrafter"/>
</dbReference>
<feature type="region of interest" description="Disordered" evidence="1">
    <location>
        <begin position="891"/>
        <end position="957"/>
    </location>
</feature>
<feature type="compositionally biased region" description="Basic residues" evidence="1">
    <location>
        <begin position="415"/>
        <end position="425"/>
    </location>
</feature>
<dbReference type="InterPro" id="IPR011989">
    <property type="entry name" value="ARM-like"/>
</dbReference>
<dbReference type="Pfam" id="PF12348">
    <property type="entry name" value="CLASP_N"/>
    <property type="match status" value="1"/>
</dbReference>
<evidence type="ECO:0000256" key="1">
    <source>
        <dbReference type="SAM" id="MobiDB-lite"/>
    </source>
</evidence>
<dbReference type="InterPro" id="IPR016024">
    <property type="entry name" value="ARM-type_fold"/>
</dbReference>
<proteinExistence type="predicted"/>
<dbReference type="EMBL" id="CAKXAJ010025083">
    <property type="protein sequence ID" value="CAH2234759.1"/>
    <property type="molecule type" value="Genomic_DNA"/>
</dbReference>
<dbReference type="PANTHER" id="PTHR21567:SF87">
    <property type="entry name" value="CRESCERIN-LIKE PROTEIN CHE-12"/>
    <property type="match status" value="1"/>
</dbReference>
<dbReference type="GO" id="GO:0005929">
    <property type="term" value="C:cilium"/>
    <property type="evidence" value="ECO:0007669"/>
    <property type="project" value="TreeGrafter"/>
</dbReference>
<evidence type="ECO:0000313" key="4">
    <source>
        <dbReference type="Proteomes" id="UP000838756"/>
    </source>
</evidence>
<feature type="compositionally biased region" description="Basic and acidic residues" evidence="1">
    <location>
        <begin position="390"/>
        <end position="399"/>
    </location>
</feature>
<feature type="domain" description="CLASP N-terminal" evidence="2">
    <location>
        <begin position="994"/>
        <end position="1159"/>
    </location>
</feature>
<protein>
    <submittedName>
        <fullName evidence="3">Jg25972 protein</fullName>
    </submittedName>
</protein>
<comment type="caution">
    <text evidence="3">The sequence shown here is derived from an EMBL/GenBank/DDBJ whole genome shotgun (WGS) entry which is preliminary data.</text>
</comment>
<dbReference type="Gene3D" id="1.25.10.10">
    <property type="entry name" value="Leucine-rich Repeat Variant"/>
    <property type="match status" value="2"/>
</dbReference>
<dbReference type="PANTHER" id="PTHR21567">
    <property type="entry name" value="CLASP"/>
    <property type="match status" value="1"/>
</dbReference>
<feature type="region of interest" description="Disordered" evidence="1">
    <location>
        <begin position="716"/>
        <end position="771"/>
    </location>
</feature>
<dbReference type="Proteomes" id="UP000838756">
    <property type="component" value="Unassembled WGS sequence"/>
</dbReference>
<feature type="region of interest" description="Disordered" evidence="1">
    <location>
        <begin position="390"/>
        <end position="425"/>
    </location>
</feature>
<name>A0A8S4REU7_9NEOP</name>
<dbReference type="SUPFAM" id="SSF48371">
    <property type="entry name" value="ARM repeat"/>
    <property type="match status" value="2"/>
</dbReference>
<evidence type="ECO:0000259" key="2">
    <source>
        <dbReference type="Pfam" id="PF12348"/>
    </source>
</evidence>
<keyword evidence="4" id="KW-1185">Reference proteome</keyword>
<dbReference type="OrthoDB" id="63891at2759"/>
<sequence>MQLPEPPPPPLAPLWDRVLRARALPPDLDVQLLYIAIKDRLTHPEWEVRLHALRVLADLLPLSGNALSFPFDQVIDNLGHSSPNVRKAALDALKVFCNHCEDPECAARAIIDKFSYNNIRPHSAEMDSKINVITGLILSIPSVIGILKRRTSNLDMFPVFQILGEKLFDSMHKDVALRSLMKLRRVCGPHQYTFFFSQLDIRIQDKFRHLCEMYDEDSKDVYYAPRKMRNQPLVHINRVFNNSTSPIYLSTDSSSEDSFRMPFNNNNYAKVIIETEIKFDSDTAITMTVLEQNETESDKNTISDEDCDSSDRLMLKYTDGDSEEDSDVVVKKVRFGGESVKIRTPDSDNIVSSEDDANHNRHLALLEKSRIEEVLPETPAIVNKMNDLKREAQEREARSTSRKSGIPLPVISNKQTHKGVSKHTKVKVKSKSLNELYDYFNKKNESTEGKARDKSGFALTLVEVQNTDKVPSPVQSHREVEVLHNLQRSPTLSPRRQQTRVIVDHDRFILNLVASSPPESMLLSPRPPSPLRGHYAWEDLQVVPIHISDQLHNTENWIAAVKAADHLHSTLLDHENVQKVEPEVFSLVQHMWALSDAVSAARAPAEGAVCAVVRSGSSSCVREVLPALIARMARDPPPAALPHALLQRMALHHLVELIFDADMIGGSDKEAENGQLRAALCLARAAGPAAVLAAVRRRLNGSPRADAFCNKLRERLTRPTDHIRPTPAPRNSHLPVATRRRARSTPPAAPPPRPRRLRPLPDSAPLPGVSPPGRDFVLKPITAIHLIDDRVTTDIIIGEEEKKPEGDEKEIEGHFTVAATTEIESKADERPTNIPPLSRTPSIHVENISENAKSINGDDLSEKSIHVENLSEKNISLGSVETIAEQISIESANAPSASSRQSQVTSEGIKTPTPKPTSAKSLSLSNLSKSAGKSISSTSMRSEPASPEPKSEYIESRSCERDVRTALTECMIPARHEDWEVIVNGLLETERLAKDEWARAPASSWRAVTRSVAGHVRSLRSRVARTACSTLGTLFEFRGRGLDPELEEAVSALLDRCADVNRFLRADAVAALGRVACGGNYTRAAVALARRGASHRGGPVRAAAAQALTRLVQQHGAVRMLELPAEPRTVILRAAGELIADASPEARMHARHLYIALSEDSRFRQLLKEAMPVSRYRAIEKYVDKLRCR</sequence>
<feature type="compositionally biased region" description="Polar residues" evidence="1">
    <location>
        <begin position="891"/>
        <end position="908"/>
    </location>
</feature>
<organism evidence="3 4">
    <name type="scientific">Pararge aegeria aegeria</name>
    <dbReference type="NCBI Taxonomy" id="348720"/>
    <lineage>
        <taxon>Eukaryota</taxon>
        <taxon>Metazoa</taxon>
        <taxon>Ecdysozoa</taxon>
        <taxon>Arthropoda</taxon>
        <taxon>Hexapoda</taxon>
        <taxon>Insecta</taxon>
        <taxon>Pterygota</taxon>
        <taxon>Neoptera</taxon>
        <taxon>Endopterygota</taxon>
        <taxon>Lepidoptera</taxon>
        <taxon>Glossata</taxon>
        <taxon>Ditrysia</taxon>
        <taxon>Papilionoidea</taxon>
        <taxon>Nymphalidae</taxon>
        <taxon>Satyrinae</taxon>
        <taxon>Satyrini</taxon>
        <taxon>Parargina</taxon>
        <taxon>Pararge</taxon>
    </lineage>
</organism>
<gene>
    <name evidence="3" type="primary">jg25972</name>
    <name evidence="3" type="ORF">PAEG_LOCUS12508</name>
</gene>
<reference evidence="3" key="1">
    <citation type="submission" date="2022-03" db="EMBL/GenBank/DDBJ databases">
        <authorList>
            <person name="Lindestad O."/>
        </authorList>
    </citation>
    <scope>NUCLEOTIDE SEQUENCE</scope>
</reference>
<feature type="compositionally biased region" description="Low complexity" evidence="1">
    <location>
        <begin position="918"/>
        <end position="939"/>
    </location>
</feature>
<accession>A0A8S4REU7</accession>
<dbReference type="GO" id="GO:0008017">
    <property type="term" value="F:microtubule binding"/>
    <property type="evidence" value="ECO:0007669"/>
    <property type="project" value="TreeGrafter"/>
</dbReference>
<dbReference type="InterPro" id="IPR024395">
    <property type="entry name" value="CLASP_N_dom"/>
</dbReference>